<dbReference type="CDD" id="cd05403">
    <property type="entry name" value="NT_KNTase_like"/>
    <property type="match status" value="1"/>
</dbReference>
<evidence type="ECO:0000313" key="3">
    <source>
        <dbReference type="Proteomes" id="UP001404845"/>
    </source>
</evidence>
<proteinExistence type="predicted"/>
<dbReference type="InterPro" id="IPR043519">
    <property type="entry name" value="NT_sf"/>
</dbReference>
<protein>
    <submittedName>
        <fullName evidence="2">Nucleotidyltransferase domain-containing protein</fullName>
    </submittedName>
</protein>
<dbReference type="SUPFAM" id="SSF81301">
    <property type="entry name" value="Nucleotidyltransferase"/>
    <property type="match status" value="1"/>
</dbReference>
<dbReference type="Pfam" id="PF01909">
    <property type="entry name" value="NTP_transf_2"/>
    <property type="match status" value="1"/>
</dbReference>
<organism evidence="2 3">
    <name type="scientific">Methylorubrum rhodesianum</name>
    <dbReference type="NCBI Taxonomy" id="29427"/>
    <lineage>
        <taxon>Bacteria</taxon>
        <taxon>Pseudomonadati</taxon>
        <taxon>Pseudomonadota</taxon>
        <taxon>Alphaproteobacteria</taxon>
        <taxon>Hyphomicrobiales</taxon>
        <taxon>Methylobacteriaceae</taxon>
        <taxon>Methylorubrum</taxon>
    </lineage>
</organism>
<dbReference type="Gene3D" id="3.30.460.10">
    <property type="entry name" value="Beta Polymerase, domain 2"/>
    <property type="match status" value="1"/>
</dbReference>
<feature type="domain" description="Polymerase nucleotidyl transferase" evidence="1">
    <location>
        <begin position="22"/>
        <end position="61"/>
    </location>
</feature>
<dbReference type="Proteomes" id="UP001404845">
    <property type="component" value="Unassembled WGS sequence"/>
</dbReference>
<evidence type="ECO:0000313" key="2">
    <source>
        <dbReference type="EMBL" id="MEN3231516.1"/>
    </source>
</evidence>
<dbReference type="InterPro" id="IPR002934">
    <property type="entry name" value="Polymerase_NTP_transf_dom"/>
</dbReference>
<evidence type="ECO:0000259" key="1">
    <source>
        <dbReference type="Pfam" id="PF01909"/>
    </source>
</evidence>
<sequence>MRTNSASKRLVERKILDVAGIFLKRLDGRYPVRGGILFGSRARASHGKDSDADLAVVLAGTGTSGDRRSASRDMAGIAFDVLMETGVLVDPLPLWEDELEGRVAFSNPALIDAIWRDGVRL</sequence>
<reference evidence="2 3" key="1">
    <citation type="journal article" date="2023" name="PLoS ONE">
        <title>Complete genome assembly of Hawai'i environmental nontuberculous mycobacteria reveals unexpected co-isolation with methylobacteria.</title>
        <authorList>
            <person name="Hendrix J."/>
            <person name="Epperson L.E."/>
            <person name="Tong E.I."/>
            <person name="Chan Y.L."/>
            <person name="Hasan N.A."/>
            <person name="Dawrs S.N."/>
            <person name="Norton G.J."/>
            <person name="Virdi R."/>
            <person name="Crooks J.L."/>
            <person name="Chan E.D."/>
            <person name="Honda J.R."/>
            <person name="Strong M."/>
        </authorList>
    </citation>
    <scope>NUCLEOTIDE SEQUENCE [LARGE SCALE GENOMIC DNA]</scope>
    <source>
        <strain evidence="2 3">NJH_HI01</strain>
    </source>
</reference>
<dbReference type="RefSeq" id="WP_153873230.1">
    <property type="nucleotide sequence ID" value="NZ_JACWCW010000119.1"/>
</dbReference>
<gene>
    <name evidence="2" type="ORF">PUR21_28455</name>
</gene>
<dbReference type="EMBL" id="JAQYXL010000001">
    <property type="protein sequence ID" value="MEN3231516.1"/>
    <property type="molecule type" value="Genomic_DNA"/>
</dbReference>
<comment type="caution">
    <text evidence="2">The sequence shown here is derived from an EMBL/GenBank/DDBJ whole genome shotgun (WGS) entry which is preliminary data.</text>
</comment>
<accession>A0ABU9ZK33</accession>
<keyword evidence="3" id="KW-1185">Reference proteome</keyword>
<name>A0ABU9ZK33_9HYPH</name>